<dbReference type="AlphaFoldDB" id="A0A164LLN0"/>
<accession>A0A164LLN0</accession>
<name>A0A164LLN0_9CRUS</name>
<keyword evidence="1" id="KW-0472">Membrane</keyword>
<evidence type="ECO:0000256" key="1">
    <source>
        <dbReference type="SAM" id="Phobius"/>
    </source>
</evidence>
<feature type="transmembrane region" description="Helical" evidence="1">
    <location>
        <begin position="63"/>
        <end position="82"/>
    </location>
</feature>
<dbReference type="EMBL" id="LRGB01003123">
    <property type="protein sequence ID" value="KZS04232.1"/>
    <property type="molecule type" value="Genomic_DNA"/>
</dbReference>
<keyword evidence="1" id="KW-1133">Transmembrane helix</keyword>
<dbReference type="Proteomes" id="UP000076858">
    <property type="component" value="Unassembled WGS sequence"/>
</dbReference>
<protein>
    <submittedName>
        <fullName evidence="2">Cytochrome b-c1 complex subunit 8</fullName>
    </submittedName>
</protein>
<keyword evidence="3" id="KW-1185">Reference proteome</keyword>
<reference evidence="2 3" key="1">
    <citation type="submission" date="2016-03" db="EMBL/GenBank/DDBJ databases">
        <title>EvidentialGene: Evidence-directed Construction of Genes on Genomes.</title>
        <authorList>
            <person name="Gilbert D.G."/>
            <person name="Choi J.-H."/>
            <person name="Mockaitis K."/>
            <person name="Colbourne J."/>
            <person name="Pfrender M."/>
        </authorList>
    </citation>
    <scope>NUCLEOTIDE SEQUENCE [LARGE SCALE GENOMIC DNA]</scope>
    <source>
        <strain evidence="2 3">Xinb3</strain>
        <tissue evidence="2">Complete organism</tissue>
    </source>
</reference>
<evidence type="ECO:0000313" key="3">
    <source>
        <dbReference type="Proteomes" id="UP000076858"/>
    </source>
</evidence>
<gene>
    <name evidence="2" type="ORF">APZ42_032449</name>
</gene>
<evidence type="ECO:0000313" key="2">
    <source>
        <dbReference type="EMBL" id="KZS04232.1"/>
    </source>
</evidence>
<sequence>MANWQPMFFASPSSARSRNRAKLEEKWVNISENWLSFEASFSFVFRLMNNGPLLEPLPKESPTSFVVFGANCLSLASLLDYATWYMTRRRRNTLVCCGKTLLTLNMKSKVVHKPHIL</sequence>
<organism evidence="2 3">
    <name type="scientific">Daphnia magna</name>
    <dbReference type="NCBI Taxonomy" id="35525"/>
    <lineage>
        <taxon>Eukaryota</taxon>
        <taxon>Metazoa</taxon>
        <taxon>Ecdysozoa</taxon>
        <taxon>Arthropoda</taxon>
        <taxon>Crustacea</taxon>
        <taxon>Branchiopoda</taxon>
        <taxon>Diplostraca</taxon>
        <taxon>Cladocera</taxon>
        <taxon>Anomopoda</taxon>
        <taxon>Daphniidae</taxon>
        <taxon>Daphnia</taxon>
    </lineage>
</organism>
<proteinExistence type="predicted"/>
<comment type="caution">
    <text evidence="2">The sequence shown here is derived from an EMBL/GenBank/DDBJ whole genome shotgun (WGS) entry which is preliminary data.</text>
</comment>
<keyword evidence="1" id="KW-0812">Transmembrane</keyword>